<gene>
    <name evidence="4" type="ORF">GTGU_01827</name>
</gene>
<reference evidence="5" key="1">
    <citation type="submission" date="2014-05" db="EMBL/GenBank/DDBJ databases">
        <title>ATOL: Assembling a taxonomically balanced genome-scale reconstruction of the evolutionary history of the Enterobacteriaceae.</title>
        <authorList>
            <person name="Plunkett G. III"/>
            <person name="Neeno-Eckwall E.C."/>
            <person name="Glasner J.D."/>
            <person name="Perna N.T."/>
        </authorList>
    </citation>
    <scope>NUCLEOTIDE SEQUENCE [LARGE SCALE GENOMIC DNA]</scope>
    <source>
        <strain evidence="5">ATCC 49490</strain>
    </source>
</reference>
<organism evidence="4 5">
    <name type="scientific">Trabulsiella guamensis ATCC 49490</name>
    <dbReference type="NCBI Taxonomy" id="1005994"/>
    <lineage>
        <taxon>Bacteria</taxon>
        <taxon>Pseudomonadati</taxon>
        <taxon>Pseudomonadota</taxon>
        <taxon>Gammaproteobacteria</taxon>
        <taxon>Enterobacterales</taxon>
        <taxon>Enterobacteriaceae</taxon>
        <taxon>Trabulsiella</taxon>
    </lineage>
</organism>
<keyword evidence="1 4" id="KW-0808">Transferase</keyword>
<accession>A0A085AB48</accession>
<evidence type="ECO:0000313" key="5">
    <source>
        <dbReference type="Proteomes" id="UP000028630"/>
    </source>
</evidence>
<dbReference type="OrthoDB" id="572496at2"/>
<dbReference type="Proteomes" id="UP000028630">
    <property type="component" value="Unassembled WGS sequence"/>
</dbReference>
<dbReference type="SUPFAM" id="SSF55729">
    <property type="entry name" value="Acyl-CoA N-acyltransferases (Nat)"/>
    <property type="match status" value="1"/>
</dbReference>
<dbReference type="Gene3D" id="3.40.630.30">
    <property type="match status" value="1"/>
</dbReference>
<dbReference type="Pfam" id="PF13508">
    <property type="entry name" value="Acetyltransf_7"/>
    <property type="match status" value="1"/>
</dbReference>
<dbReference type="eggNOG" id="COG0456">
    <property type="taxonomic scope" value="Bacteria"/>
</dbReference>
<dbReference type="GO" id="GO:0016747">
    <property type="term" value="F:acyltransferase activity, transferring groups other than amino-acyl groups"/>
    <property type="evidence" value="ECO:0007669"/>
    <property type="project" value="InterPro"/>
</dbReference>
<dbReference type="PROSITE" id="PS51186">
    <property type="entry name" value="GNAT"/>
    <property type="match status" value="1"/>
</dbReference>
<evidence type="ECO:0000313" key="4">
    <source>
        <dbReference type="EMBL" id="KFC07443.1"/>
    </source>
</evidence>
<comment type="caution">
    <text evidence="4">The sequence shown here is derived from an EMBL/GenBank/DDBJ whole genome shotgun (WGS) entry which is preliminary data.</text>
</comment>
<feature type="domain" description="N-acetyltransferase" evidence="3">
    <location>
        <begin position="10"/>
        <end position="177"/>
    </location>
</feature>
<dbReference type="EMBL" id="JMTB01000062">
    <property type="protein sequence ID" value="KFC07443.1"/>
    <property type="molecule type" value="Genomic_DNA"/>
</dbReference>
<dbReference type="PANTHER" id="PTHR43800:SF1">
    <property type="entry name" value="PEPTIDYL-LYSINE N-ACETYLTRANSFERASE YJAB"/>
    <property type="match status" value="1"/>
</dbReference>
<dbReference type="AlphaFoldDB" id="A0A085AB48"/>
<dbReference type="InterPro" id="IPR016181">
    <property type="entry name" value="Acyl_CoA_acyltransferase"/>
</dbReference>
<protein>
    <submittedName>
        <fullName evidence="4">Histone acetyltransferase</fullName>
    </submittedName>
</protein>
<keyword evidence="5" id="KW-1185">Reference proteome</keyword>
<evidence type="ECO:0000256" key="2">
    <source>
        <dbReference type="ARBA" id="ARBA00023315"/>
    </source>
</evidence>
<dbReference type="RefSeq" id="WP_038155902.1">
    <property type="nucleotide sequence ID" value="NZ_JMTB01000062.1"/>
</dbReference>
<evidence type="ECO:0000259" key="3">
    <source>
        <dbReference type="PROSITE" id="PS51186"/>
    </source>
</evidence>
<proteinExistence type="predicted"/>
<dbReference type="InterPro" id="IPR000182">
    <property type="entry name" value="GNAT_dom"/>
</dbReference>
<dbReference type="PANTHER" id="PTHR43800">
    <property type="entry name" value="PEPTIDYL-LYSINE N-ACETYLTRANSFERASE YJAB"/>
    <property type="match status" value="1"/>
</dbReference>
<evidence type="ECO:0000256" key="1">
    <source>
        <dbReference type="ARBA" id="ARBA00022679"/>
    </source>
</evidence>
<keyword evidence="2" id="KW-0012">Acyltransferase</keyword>
<sequence length="177" mass="19962">MKTNTFPEATLFRRTQNDDVPALPVIERSAAQTFLTIPSLAWLAQDDIVDAAAHRQFVEYGRSWVAIHQQQPVGFLLTEPLDDALYIAEFSLHQAWQGKGIGRRFLHFMSNHARDAGYPALTLTTFREVPWNAPFYAKLGFEIIDDAVLTPGLAAKREKETAHGIPQALRCAMRRTL</sequence>
<name>A0A085AB48_9ENTR</name>
<dbReference type="CDD" id="cd04301">
    <property type="entry name" value="NAT_SF"/>
    <property type="match status" value="1"/>
</dbReference>